<reference evidence="2" key="1">
    <citation type="submission" date="2021-01" db="EMBL/GenBank/DDBJ databases">
        <title>Novel species in genus Nocardioides.</title>
        <authorList>
            <person name="Zhang G."/>
        </authorList>
    </citation>
    <scope>NUCLEOTIDE SEQUENCE</scope>
    <source>
        <strain evidence="2">Zg-536</strain>
    </source>
</reference>
<organism evidence="2 3">
    <name type="scientific">Nocardioides faecalis</name>
    <dbReference type="NCBI Taxonomy" id="2803858"/>
    <lineage>
        <taxon>Bacteria</taxon>
        <taxon>Bacillati</taxon>
        <taxon>Actinomycetota</taxon>
        <taxon>Actinomycetes</taxon>
        <taxon>Propionibacteriales</taxon>
        <taxon>Nocardioidaceae</taxon>
        <taxon>Nocardioides</taxon>
    </lineage>
</organism>
<accession>A0A938Y718</accession>
<protein>
    <submittedName>
        <fullName evidence="2">DUF2975 domain-containing protein</fullName>
    </submittedName>
</protein>
<name>A0A938Y718_9ACTN</name>
<gene>
    <name evidence="2" type="ORF">JK386_10735</name>
</gene>
<sequence length="159" mass="17352">MTVVRRAVLPLRATLVASFAMLVLLQVFSMPGQFRHMAEENPEDAELRWPLTIVAILVIGCVQVVIVCTWRLLTMVARDRIFTAASLRWVDAIIAAIGVGWLLLAGILLGLAGYWDDPAGPLLIILLLLAGGALGLLVVVMRELLRQATDLRSDLDSVI</sequence>
<keyword evidence="1" id="KW-0472">Membrane</keyword>
<evidence type="ECO:0000313" key="3">
    <source>
        <dbReference type="Proteomes" id="UP000663791"/>
    </source>
</evidence>
<evidence type="ECO:0000256" key="1">
    <source>
        <dbReference type="SAM" id="Phobius"/>
    </source>
</evidence>
<proteinExistence type="predicted"/>
<dbReference type="RefSeq" id="WP_205291687.1">
    <property type="nucleotide sequence ID" value="NZ_CP074406.1"/>
</dbReference>
<comment type="caution">
    <text evidence="2">The sequence shown here is derived from an EMBL/GenBank/DDBJ whole genome shotgun (WGS) entry which is preliminary data.</text>
</comment>
<dbReference type="EMBL" id="JAERTX010000008">
    <property type="protein sequence ID" value="MBM9460379.1"/>
    <property type="molecule type" value="Genomic_DNA"/>
</dbReference>
<dbReference type="AlphaFoldDB" id="A0A938Y718"/>
<keyword evidence="3" id="KW-1185">Reference proteome</keyword>
<keyword evidence="1" id="KW-0812">Transmembrane</keyword>
<feature type="transmembrane region" description="Helical" evidence="1">
    <location>
        <begin position="53"/>
        <end position="73"/>
    </location>
</feature>
<evidence type="ECO:0000313" key="2">
    <source>
        <dbReference type="EMBL" id="MBM9460379.1"/>
    </source>
</evidence>
<dbReference type="Pfam" id="PF11188">
    <property type="entry name" value="DUF2975"/>
    <property type="match status" value="1"/>
</dbReference>
<keyword evidence="1" id="KW-1133">Transmembrane helix</keyword>
<feature type="transmembrane region" description="Helical" evidence="1">
    <location>
        <begin position="93"/>
        <end position="115"/>
    </location>
</feature>
<feature type="transmembrane region" description="Helical" evidence="1">
    <location>
        <begin position="121"/>
        <end position="141"/>
    </location>
</feature>
<dbReference type="Proteomes" id="UP000663791">
    <property type="component" value="Unassembled WGS sequence"/>
</dbReference>
<dbReference type="InterPro" id="IPR021354">
    <property type="entry name" value="DUF2975"/>
</dbReference>